<dbReference type="HOGENOM" id="CLU_020223_1_0_1"/>
<dbReference type="KEGG" id="nhe:NECHADRAFT_89474"/>
<dbReference type="eggNOG" id="ENOG502S16A">
    <property type="taxonomic scope" value="Eukaryota"/>
</dbReference>
<keyword evidence="3" id="KW-0238">DNA-binding</keyword>
<feature type="domain" description="Xylanolytic transcriptional activator regulatory" evidence="5">
    <location>
        <begin position="149"/>
        <end position="300"/>
    </location>
</feature>
<evidence type="ECO:0000256" key="4">
    <source>
        <dbReference type="ARBA" id="ARBA00023242"/>
    </source>
</evidence>
<sequence>MESEGGAVCDLGSWIWGRLEMPRQHDHTSEVVTCKRGRKARSRLPDTEALAPLRPALPETRDTAADVGTAAGNLDHGLGLQHHGVPGSRQDWRQASFGPNPEASLRVSCALPCSENFKFHVWLQDLSRDLVAANVDAESVISYMKTCVELFYDNIYPIYPIMYRPSLDHTLVELQDPGGAWDTKSFMLSTSICAYTLAVLPSSISGASWPVAHVFYAAFKKAQNEYGLQDIECLDSSSVVIHLMHAAWHHVSGNPQASWYVLGQAMNTALLMRLHDEKTYELMPFVESQLCRRAFWALYTGCQASCFLGDHPNIFNKSLFRGVRVPRYPEEFGPEDQAVITQYDGRQHSIGILTGFNANQDLWKAAENLLQVVREGDSVDTATSDSRLATSYFRFCAILDDLPTALRFHNSVDITLEGFSFAQQGDYQPRVPQALAIQRTNLHISHQYLKLFFLRNYSFLGINNPLAAPKLPNLSPGTDSQMSLSQSDLMAASPTSRLSSNRGNQAQPQTEHVQRSLGASLDRQILQIAEDMLYVIHTSGLNSLRLNGEPCTEKIRHVAASVLEVLAKDVVDPSLLERAVNLRDLYPHLLARLESKASDERRSTAAGGSSTNT</sequence>
<dbReference type="InParanoid" id="C7ZRA6"/>
<dbReference type="OMA" id="CADKIRI"/>
<name>C7ZRA6_FUSV7</name>
<evidence type="ECO:0000259" key="5">
    <source>
        <dbReference type="Pfam" id="PF04082"/>
    </source>
</evidence>
<dbReference type="GeneID" id="9666686"/>
<accession>C7ZRA6</accession>
<dbReference type="PANTHER" id="PTHR46910:SF3">
    <property type="entry name" value="HALOTOLERANCE PROTEIN 9-RELATED"/>
    <property type="match status" value="1"/>
</dbReference>
<dbReference type="InterPro" id="IPR050987">
    <property type="entry name" value="AtrR-like"/>
</dbReference>
<evidence type="ECO:0000256" key="1">
    <source>
        <dbReference type="ARBA" id="ARBA00004123"/>
    </source>
</evidence>
<evidence type="ECO:0000313" key="7">
    <source>
        <dbReference type="Proteomes" id="UP000005206"/>
    </source>
</evidence>
<dbReference type="GO" id="GO:0006351">
    <property type="term" value="P:DNA-templated transcription"/>
    <property type="evidence" value="ECO:0007669"/>
    <property type="project" value="InterPro"/>
</dbReference>
<dbReference type="EMBL" id="GG699053">
    <property type="protein sequence ID" value="EEU33451.1"/>
    <property type="molecule type" value="Genomic_DNA"/>
</dbReference>
<dbReference type="GO" id="GO:0003677">
    <property type="term" value="F:DNA binding"/>
    <property type="evidence" value="ECO:0007669"/>
    <property type="project" value="UniProtKB-KW"/>
</dbReference>
<dbReference type="Proteomes" id="UP000005206">
    <property type="component" value="Unassembled WGS sequence"/>
</dbReference>
<dbReference type="AlphaFoldDB" id="C7ZRA6"/>
<organism evidence="6 7">
    <name type="scientific">Fusarium vanettenii (strain ATCC MYA-4622 / CBS 123669 / FGSC 9596 / NRRL 45880 / 77-13-4)</name>
    <name type="common">Fusarium solani subsp. pisi</name>
    <dbReference type="NCBI Taxonomy" id="660122"/>
    <lineage>
        <taxon>Eukaryota</taxon>
        <taxon>Fungi</taxon>
        <taxon>Dikarya</taxon>
        <taxon>Ascomycota</taxon>
        <taxon>Pezizomycotina</taxon>
        <taxon>Sordariomycetes</taxon>
        <taxon>Hypocreomycetidae</taxon>
        <taxon>Hypocreales</taxon>
        <taxon>Nectriaceae</taxon>
        <taxon>Fusarium</taxon>
        <taxon>Fusarium solani species complex</taxon>
        <taxon>Fusarium vanettenii</taxon>
    </lineage>
</organism>
<gene>
    <name evidence="6" type="ORF">NECHADRAFT_89474</name>
</gene>
<evidence type="ECO:0000256" key="2">
    <source>
        <dbReference type="ARBA" id="ARBA00022723"/>
    </source>
</evidence>
<dbReference type="CDD" id="cd12148">
    <property type="entry name" value="fungal_TF_MHR"/>
    <property type="match status" value="1"/>
</dbReference>
<dbReference type="GO" id="GO:0005634">
    <property type="term" value="C:nucleus"/>
    <property type="evidence" value="ECO:0007669"/>
    <property type="project" value="UniProtKB-SubCell"/>
</dbReference>
<evidence type="ECO:0000256" key="3">
    <source>
        <dbReference type="ARBA" id="ARBA00023125"/>
    </source>
</evidence>
<dbReference type="OrthoDB" id="2283488at2759"/>
<reference evidence="6 7" key="1">
    <citation type="journal article" date="2009" name="PLoS Genet.">
        <title>The genome of Nectria haematococca: contribution of supernumerary chromosomes to gene expansion.</title>
        <authorList>
            <person name="Coleman J.J."/>
            <person name="Rounsley S.D."/>
            <person name="Rodriguez-Carres M."/>
            <person name="Kuo A."/>
            <person name="Wasmann C.C."/>
            <person name="Grimwood J."/>
            <person name="Schmutz J."/>
            <person name="Taga M."/>
            <person name="White G.J."/>
            <person name="Zhou S."/>
            <person name="Schwartz D.C."/>
            <person name="Freitag M."/>
            <person name="Ma L.J."/>
            <person name="Danchin E.G."/>
            <person name="Henrissat B."/>
            <person name="Coutinho P.M."/>
            <person name="Nelson D.R."/>
            <person name="Straney D."/>
            <person name="Napoli C.A."/>
            <person name="Barker B.M."/>
            <person name="Gribskov M."/>
            <person name="Rep M."/>
            <person name="Kroken S."/>
            <person name="Molnar I."/>
            <person name="Rensing C."/>
            <person name="Kennell J.C."/>
            <person name="Zamora J."/>
            <person name="Farman M.L."/>
            <person name="Selker E.U."/>
            <person name="Salamov A."/>
            <person name="Shapiro H."/>
            <person name="Pangilinan J."/>
            <person name="Lindquist E."/>
            <person name="Lamers C."/>
            <person name="Grigoriev I.V."/>
            <person name="Geiser D.M."/>
            <person name="Covert S.F."/>
            <person name="Temporini E."/>
            <person name="Vanetten H.D."/>
        </authorList>
    </citation>
    <scope>NUCLEOTIDE SEQUENCE [LARGE SCALE GENOMIC DNA]</scope>
    <source>
        <strain evidence="7">ATCC MYA-4622 / CBS 123669 / FGSC 9596 / NRRL 45880 / 77-13-4</strain>
    </source>
</reference>
<dbReference type="GO" id="GO:0008270">
    <property type="term" value="F:zinc ion binding"/>
    <property type="evidence" value="ECO:0007669"/>
    <property type="project" value="InterPro"/>
</dbReference>
<comment type="subcellular location">
    <subcellularLocation>
        <location evidence="1">Nucleus</location>
    </subcellularLocation>
</comment>
<proteinExistence type="predicted"/>
<evidence type="ECO:0000313" key="6">
    <source>
        <dbReference type="EMBL" id="EEU33451.1"/>
    </source>
</evidence>
<dbReference type="Pfam" id="PF04082">
    <property type="entry name" value="Fungal_trans"/>
    <property type="match status" value="1"/>
</dbReference>
<dbReference type="VEuPathDB" id="FungiDB:NECHADRAFT_89474"/>
<dbReference type="GO" id="GO:0003700">
    <property type="term" value="F:DNA-binding transcription factor activity"/>
    <property type="evidence" value="ECO:0007669"/>
    <property type="project" value="InterPro"/>
</dbReference>
<dbReference type="RefSeq" id="XP_003039164.1">
    <property type="nucleotide sequence ID" value="XM_003039118.1"/>
</dbReference>
<dbReference type="InterPro" id="IPR007219">
    <property type="entry name" value="XnlR_reg_dom"/>
</dbReference>
<dbReference type="PANTHER" id="PTHR46910">
    <property type="entry name" value="TRANSCRIPTION FACTOR PDR1"/>
    <property type="match status" value="1"/>
</dbReference>
<protein>
    <recommendedName>
        <fullName evidence="5">Xylanolytic transcriptional activator regulatory domain-containing protein</fullName>
    </recommendedName>
</protein>
<keyword evidence="2" id="KW-0479">Metal-binding</keyword>
<keyword evidence="7" id="KW-1185">Reference proteome</keyword>
<keyword evidence="4" id="KW-0539">Nucleus</keyword>